<keyword evidence="3" id="KW-0067">ATP-binding</keyword>
<dbReference type="PANTHER" id="PTHR42781:SF4">
    <property type="entry name" value="SPERMIDINE_PUTRESCINE IMPORT ATP-BINDING PROTEIN POTA"/>
    <property type="match status" value="1"/>
</dbReference>
<feature type="domain" description="ABC transporter" evidence="2">
    <location>
        <begin position="4"/>
        <end position="52"/>
    </location>
</feature>
<dbReference type="GO" id="GO:0005524">
    <property type="term" value="F:ATP binding"/>
    <property type="evidence" value="ECO:0007669"/>
    <property type="project" value="UniProtKB-KW"/>
</dbReference>
<proteinExistence type="predicted"/>
<organism evidence="3 4">
    <name type="scientific">Sinorhizobium americanum</name>
    <dbReference type="NCBI Taxonomy" id="194963"/>
    <lineage>
        <taxon>Bacteria</taxon>
        <taxon>Pseudomonadati</taxon>
        <taxon>Pseudomonadota</taxon>
        <taxon>Alphaproteobacteria</taxon>
        <taxon>Hyphomicrobiales</taxon>
        <taxon>Rhizobiaceae</taxon>
        <taxon>Sinorhizobium/Ensifer group</taxon>
        <taxon>Sinorhizobium</taxon>
    </lineage>
</organism>
<dbReference type="SUPFAM" id="SSF52540">
    <property type="entry name" value="P-loop containing nucleoside triphosphate hydrolases"/>
    <property type="match status" value="1"/>
</dbReference>
<dbReference type="Pfam" id="PF00005">
    <property type="entry name" value="ABC_tran"/>
    <property type="match status" value="1"/>
</dbReference>
<reference evidence="3 4" key="1">
    <citation type="submission" date="2015-10" db="EMBL/GenBank/DDBJ databases">
        <title>Genomic differences between typical nodule nitrogen-fixing rhizobial strains and those coming from bean seeds.</title>
        <authorList>
            <person name="Peralta H."/>
            <person name="Aguilar-Vera A."/>
            <person name="Diaz R."/>
            <person name="Mora Y."/>
            <person name="Martinez-Batallar G."/>
            <person name="Salazar E."/>
            <person name="Vargas-Lagunas C."/>
            <person name="Encarnacion S."/>
            <person name="Girard L."/>
            <person name="Mora J."/>
        </authorList>
    </citation>
    <scope>NUCLEOTIDE SEQUENCE [LARGE SCALE GENOMIC DNA]</scope>
    <source>
        <strain evidence="3 4">CFNEI 73</strain>
        <plasmid evidence="3 4">B</plasmid>
    </source>
</reference>
<dbReference type="KEGG" id="same:SAMCFNEI73_pB0302"/>
<dbReference type="GO" id="GO:0016887">
    <property type="term" value="F:ATP hydrolysis activity"/>
    <property type="evidence" value="ECO:0007669"/>
    <property type="project" value="InterPro"/>
</dbReference>
<dbReference type="Proteomes" id="UP000182306">
    <property type="component" value="Plasmid B"/>
</dbReference>
<protein>
    <submittedName>
        <fullName evidence="3">Alkanesulfonates ABC transporter ATP-binding protein</fullName>
    </submittedName>
</protein>
<evidence type="ECO:0000256" key="1">
    <source>
        <dbReference type="ARBA" id="ARBA00022448"/>
    </source>
</evidence>
<accession>A0A1L3LTS8</accession>
<sequence length="70" mass="7471">MARDSAAAALAEVRLADRANDGSAVLSGGQAQRVALARLVSRPGVLLLDEPFGALDAFTRIEMHRLLERI</sequence>
<dbReference type="PANTHER" id="PTHR42781">
    <property type="entry name" value="SPERMIDINE/PUTRESCINE IMPORT ATP-BINDING PROTEIN POTA"/>
    <property type="match status" value="1"/>
</dbReference>
<geneLocation type="plasmid" evidence="3 4">
    <name>B</name>
</geneLocation>
<keyword evidence="4" id="KW-1185">Reference proteome</keyword>
<dbReference type="InterPro" id="IPR050093">
    <property type="entry name" value="ABC_SmlMolc_Importer"/>
</dbReference>
<evidence type="ECO:0000313" key="4">
    <source>
        <dbReference type="Proteomes" id="UP000182306"/>
    </source>
</evidence>
<dbReference type="InterPro" id="IPR027417">
    <property type="entry name" value="P-loop_NTPase"/>
</dbReference>
<dbReference type="InterPro" id="IPR003439">
    <property type="entry name" value="ABC_transporter-like_ATP-bd"/>
</dbReference>
<keyword evidence="3" id="KW-0614">Plasmid</keyword>
<dbReference type="EMBL" id="CP013109">
    <property type="protein sequence ID" value="APG93499.1"/>
    <property type="molecule type" value="Genomic_DNA"/>
</dbReference>
<dbReference type="Gene3D" id="3.40.50.300">
    <property type="entry name" value="P-loop containing nucleotide triphosphate hydrolases"/>
    <property type="match status" value="1"/>
</dbReference>
<dbReference type="AlphaFoldDB" id="A0A1L3LTS8"/>
<keyword evidence="3" id="KW-0547">Nucleotide-binding</keyword>
<evidence type="ECO:0000313" key="3">
    <source>
        <dbReference type="EMBL" id="APG93499.1"/>
    </source>
</evidence>
<gene>
    <name evidence="3" type="ORF">SAMCFNEI73_pB0302</name>
</gene>
<keyword evidence="1" id="KW-0813">Transport</keyword>
<name>A0A1L3LTS8_9HYPH</name>
<evidence type="ECO:0000259" key="2">
    <source>
        <dbReference type="Pfam" id="PF00005"/>
    </source>
</evidence>